<dbReference type="EnsemblMetazoa" id="ACHR009338-RA">
    <property type="protein sequence ID" value="ACHR009338-PA"/>
    <property type="gene ID" value="ACHR009338"/>
</dbReference>
<organism evidence="2 3">
    <name type="scientific">Anopheles christyi</name>
    <dbReference type="NCBI Taxonomy" id="43041"/>
    <lineage>
        <taxon>Eukaryota</taxon>
        <taxon>Metazoa</taxon>
        <taxon>Ecdysozoa</taxon>
        <taxon>Arthropoda</taxon>
        <taxon>Hexapoda</taxon>
        <taxon>Insecta</taxon>
        <taxon>Pterygota</taxon>
        <taxon>Neoptera</taxon>
        <taxon>Endopterygota</taxon>
        <taxon>Diptera</taxon>
        <taxon>Nematocera</taxon>
        <taxon>Culicoidea</taxon>
        <taxon>Culicidae</taxon>
        <taxon>Anophelinae</taxon>
        <taxon>Anopheles</taxon>
    </lineage>
</organism>
<proteinExistence type="predicted"/>
<dbReference type="AlphaFoldDB" id="A0A182KEZ9"/>
<evidence type="ECO:0000313" key="2">
    <source>
        <dbReference type="EnsemblMetazoa" id="ACHR009338-PA"/>
    </source>
</evidence>
<evidence type="ECO:0000313" key="3">
    <source>
        <dbReference type="Proteomes" id="UP000075881"/>
    </source>
</evidence>
<keyword evidence="3" id="KW-1185">Reference proteome</keyword>
<evidence type="ECO:0000256" key="1">
    <source>
        <dbReference type="SAM" id="SignalP"/>
    </source>
</evidence>
<accession>A0A182KEZ9</accession>
<reference evidence="2" key="2">
    <citation type="submission" date="2020-05" db="UniProtKB">
        <authorList>
            <consortium name="EnsemblMetazoa"/>
        </authorList>
    </citation>
    <scope>IDENTIFICATION</scope>
    <source>
        <strain evidence="2">ACHKN1017</strain>
    </source>
</reference>
<reference evidence="3" key="1">
    <citation type="submission" date="2013-03" db="EMBL/GenBank/DDBJ databases">
        <title>The Genome Sequence of Anopheles christyi ACHKN1017.</title>
        <authorList>
            <consortium name="The Broad Institute Genomics Platform"/>
            <person name="Neafsey D.E."/>
            <person name="Besansky N."/>
            <person name="Walker B."/>
            <person name="Young S.K."/>
            <person name="Zeng Q."/>
            <person name="Gargeya S."/>
            <person name="Fitzgerald M."/>
            <person name="Haas B."/>
            <person name="Abouelleil A."/>
            <person name="Allen A.W."/>
            <person name="Alvarado L."/>
            <person name="Arachchi H.M."/>
            <person name="Berlin A.M."/>
            <person name="Chapman S.B."/>
            <person name="Gainer-Dewar J."/>
            <person name="Goldberg J."/>
            <person name="Griggs A."/>
            <person name="Gujja S."/>
            <person name="Hansen M."/>
            <person name="Howarth C."/>
            <person name="Imamovic A."/>
            <person name="Ireland A."/>
            <person name="Larimer J."/>
            <person name="McCowan C."/>
            <person name="Murphy C."/>
            <person name="Pearson M."/>
            <person name="Poon T.W."/>
            <person name="Priest M."/>
            <person name="Roberts A."/>
            <person name="Saif S."/>
            <person name="Shea T."/>
            <person name="Sisk P."/>
            <person name="Sykes S."/>
            <person name="Wortman J."/>
            <person name="Nusbaum C."/>
            <person name="Birren B."/>
        </authorList>
    </citation>
    <scope>NUCLEOTIDE SEQUENCE [LARGE SCALE GENOMIC DNA]</scope>
    <source>
        <strain evidence="3">ACHKN1017</strain>
    </source>
</reference>
<keyword evidence="1" id="KW-0732">Signal</keyword>
<dbReference type="VEuPathDB" id="VectorBase:ACHR009338"/>
<sequence length="221" mass="23881">MHPTFRLTTLCLSAILCSVCWPQGTMGTLQTNTIPAVKEFGVADTKLVLCFDKTVFGLSRSSASLAHISAKNINYVKVETLKPGLNGGVNAEITGGAIKKPNIVITLTEAVLHTTGATVLFTNQELVVQFGTYDAKFQECFYQKLYSGMISPQSVTFNNPAGKAIKYVIVETDQNIEIGGISASIHSGTVGDSKALTVQVNATPNTIRFFNNFTVRMFCEK</sequence>
<feature type="chain" id="PRO_5008125427" evidence="1">
    <location>
        <begin position="28"/>
        <end position="221"/>
    </location>
</feature>
<feature type="signal peptide" evidence="1">
    <location>
        <begin position="1"/>
        <end position="27"/>
    </location>
</feature>
<name>A0A182KEZ9_9DIPT</name>
<protein>
    <submittedName>
        <fullName evidence="2">Uncharacterized protein</fullName>
    </submittedName>
</protein>
<dbReference type="Proteomes" id="UP000075881">
    <property type="component" value="Unassembled WGS sequence"/>
</dbReference>